<feature type="chain" id="PRO_5045472772" description="DUF3558 domain-containing protein" evidence="2">
    <location>
        <begin position="31"/>
        <end position="217"/>
    </location>
</feature>
<keyword evidence="4" id="KW-1185">Reference proteome</keyword>
<dbReference type="RefSeq" id="WP_345657279.1">
    <property type="nucleotide sequence ID" value="NZ_BAABKB010000039.1"/>
</dbReference>
<proteinExistence type="predicted"/>
<name>A0ABP9JHU9_9ACTN</name>
<dbReference type="PROSITE" id="PS51257">
    <property type="entry name" value="PROKAR_LIPOPROTEIN"/>
    <property type="match status" value="1"/>
</dbReference>
<dbReference type="EMBL" id="BAABKB010000039">
    <property type="protein sequence ID" value="GAA5032428.1"/>
    <property type="molecule type" value="Genomic_DNA"/>
</dbReference>
<evidence type="ECO:0000313" key="3">
    <source>
        <dbReference type="EMBL" id="GAA5032428.1"/>
    </source>
</evidence>
<sequence>MSRASWPILRRNIRALVAAAGAAALLAACASETHDRTNRDEAGAKAASPAHRTTPTPQKQYEWPADPAAVNPCALVKQADVQSLLGSSPDKASRFQKDVSGYGHVNHCDFRHGDDLVEVAVDQDTAHTPTSSEFQSLYEPRTTAAGDRALKVESLGPPTGAMLTANDTLNLETVVYTEDSWLLTVQVVRHSLPNTSDLLPQARKLLGTALARYSKTP</sequence>
<comment type="caution">
    <text evidence="3">The sequence shown here is derived from an EMBL/GenBank/DDBJ whole genome shotgun (WGS) entry which is preliminary data.</text>
</comment>
<evidence type="ECO:0008006" key="5">
    <source>
        <dbReference type="Google" id="ProtNLM"/>
    </source>
</evidence>
<evidence type="ECO:0000256" key="1">
    <source>
        <dbReference type="SAM" id="MobiDB-lite"/>
    </source>
</evidence>
<gene>
    <name evidence="3" type="ORF">GCM10023335_74890</name>
</gene>
<evidence type="ECO:0000256" key="2">
    <source>
        <dbReference type="SAM" id="SignalP"/>
    </source>
</evidence>
<feature type="region of interest" description="Disordered" evidence="1">
    <location>
        <begin position="36"/>
        <end position="62"/>
    </location>
</feature>
<feature type="signal peptide" evidence="2">
    <location>
        <begin position="1"/>
        <end position="30"/>
    </location>
</feature>
<organism evidence="3 4">
    <name type="scientific">Streptomyces siamensis</name>
    <dbReference type="NCBI Taxonomy" id="1274986"/>
    <lineage>
        <taxon>Bacteria</taxon>
        <taxon>Bacillati</taxon>
        <taxon>Actinomycetota</taxon>
        <taxon>Actinomycetes</taxon>
        <taxon>Kitasatosporales</taxon>
        <taxon>Streptomycetaceae</taxon>
        <taxon>Streptomyces</taxon>
    </lineage>
</organism>
<protein>
    <recommendedName>
        <fullName evidence="5">DUF3558 domain-containing protein</fullName>
    </recommendedName>
</protein>
<keyword evidence="2" id="KW-0732">Signal</keyword>
<reference evidence="4" key="1">
    <citation type="journal article" date="2019" name="Int. J. Syst. Evol. Microbiol.">
        <title>The Global Catalogue of Microorganisms (GCM) 10K type strain sequencing project: providing services to taxonomists for standard genome sequencing and annotation.</title>
        <authorList>
            <consortium name="The Broad Institute Genomics Platform"/>
            <consortium name="The Broad Institute Genome Sequencing Center for Infectious Disease"/>
            <person name="Wu L."/>
            <person name="Ma J."/>
        </authorList>
    </citation>
    <scope>NUCLEOTIDE SEQUENCE [LARGE SCALE GENOMIC DNA]</scope>
    <source>
        <strain evidence="4">JCM 18409</strain>
    </source>
</reference>
<accession>A0ABP9JHU9</accession>
<dbReference type="Proteomes" id="UP001501759">
    <property type="component" value="Unassembled WGS sequence"/>
</dbReference>
<evidence type="ECO:0000313" key="4">
    <source>
        <dbReference type="Proteomes" id="UP001501759"/>
    </source>
</evidence>